<dbReference type="InterPro" id="IPR045232">
    <property type="entry name" value="FAM234"/>
</dbReference>
<gene>
    <name evidence="9" type="primary">LOC105429966</name>
</gene>
<evidence type="ECO:0000256" key="2">
    <source>
        <dbReference type="ARBA" id="ARBA00022692"/>
    </source>
</evidence>
<evidence type="ECO:0000256" key="3">
    <source>
        <dbReference type="ARBA" id="ARBA00022989"/>
    </source>
</evidence>
<dbReference type="PANTHER" id="PTHR21419">
    <property type="match status" value="1"/>
</dbReference>
<dbReference type="Proteomes" id="UP000504615">
    <property type="component" value="Unplaced"/>
</dbReference>
<keyword evidence="2 6" id="KW-0812">Transmembrane</keyword>
<evidence type="ECO:0000259" key="7">
    <source>
        <dbReference type="Pfam" id="PF23727"/>
    </source>
</evidence>
<keyword evidence="8" id="KW-1185">Reference proteome</keyword>
<dbReference type="RefSeq" id="XP_025074801.1">
    <property type="nucleotide sequence ID" value="XM_025219016.1"/>
</dbReference>
<proteinExistence type="predicted"/>
<evidence type="ECO:0000256" key="5">
    <source>
        <dbReference type="SAM" id="MobiDB-lite"/>
    </source>
</evidence>
<evidence type="ECO:0000256" key="1">
    <source>
        <dbReference type="ARBA" id="ARBA00004167"/>
    </source>
</evidence>
<feature type="region of interest" description="Disordered" evidence="5">
    <location>
        <begin position="1"/>
        <end position="25"/>
    </location>
</feature>
<dbReference type="GO" id="GO:0016020">
    <property type="term" value="C:membrane"/>
    <property type="evidence" value="ECO:0007669"/>
    <property type="project" value="UniProtKB-SubCell"/>
</dbReference>
<feature type="domain" description="FAM234A/B beta-propeller" evidence="7">
    <location>
        <begin position="202"/>
        <end position="312"/>
    </location>
</feature>
<dbReference type="OrthoDB" id="6364780at2759"/>
<evidence type="ECO:0000256" key="6">
    <source>
        <dbReference type="SAM" id="Phobius"/>
    </source>
</evidence>
<accession>A0A8N1S7U1</accession>
<reference evidence="9" key="1">
    <citation type="submission" date="2025-08" db="UniProtKB">
        <authorList>
            <consortium name="RefSeq"/>
        </authorList>
    </citation>
    <scope>IDENTIFICATION</scope>
</reference>
<dbReference type="PANTHER" id="PTHR21419:SF29">
    <property type="entry name" value="LD24894P"/>
    <property type="match status" value="1"/>
</dbReference>
<feature type="transmembrane region" description="Helical" evidence="6">
    <location>
        <begin position="108"/>
        <end position="128"/>
    </location>
</feature>
<evidence type="ECO:0000313" key="9">
    <source>
        <dbReference type="RefSeq" id="XP_025074801.1"/>
    </source>
</evidence>
<keyword evidence="4 6" id="KW-0472">Membrane</keyword>
<evidence type="ECO:0000313" key="8">
    <source>
        <dbReference type="Proteomes" id="UP000504615"/>
    </source>
</evidence>
<comment type="subcellular location">
    <subcellularLocation>
        <location evidence="1">Membrane</location>
        <topology evidence="1">Single-pass membrane protein</topology>
    </subcellularLocation>
</comment>
<dbReference type="InterPro" id="IPR055409">
    <property type="entry name" value="Beta-prop_FAM234A_B"/>
</dbReference>
<name>A0A8N1S7U1_9HYME</name>
<dbReference type="AlphaFoldDB" id="A0A8N1S7U1"/>
<protein>
    <submittedName>
        <fullName evidence="9">Uncharacterized protein LOC105429966</fullName>
    </submittedName>
</protein>
<dbReference type="GeneID" id="105429966"/>
<organism evidence="8 9">
    <name type="scientific">Pogonomyrmex barbatus</name>
    <name type="common">red harvester ant</name>
    <dbReference type="NCBI Taxonomy" id="144034"/>
    <lineage>
        <taxon>Eukaryota</taxon>
        <taxon>Metazoa</taxon>
        <taxon>Ecdysozoa</taxon>
        <taxon>Arthropoda</taxon>
        <taxon>Hexapoda</taxon>
        <taxon>Insecta</taxon>
        <taxon>Pterygota</taxon>
        <taxon>Neoptera</taxon>
        <taxon>Endopterygota</taxon>
        <taxon>Hymenoptera</taxon>
        <taxon>Apocrita</taxon>
        <taxon>Aculeata</taxon>
        <taxon>Formicoidea</taxon>
        <taxon>Formicidae</taxon>
        <taxon>Myrmicinae</taxon>
        <taxon>Pogonomyrmex</taxon>
    </lineage>
</organism>
<evidence type="ECO:0000256" key="4">
    <source>
        <dbReference type="ARBA" id="ARBA00023136"/>
    </source>
</evidence>
<keyword evidence="3 6" id="KW-1133">Transmembrane helix</keyword>
<dbReference type="Pfam" id="PF23727">
    <property type="entry name" value="Beta-prop_FAM234A_B"/>
    <property type="match status" value="1"/>
</dbReference>
<sequence length="575" mass="65166">MSTDHSGKGYTPLPQSISNTDTEDEEECLTETNDIACQVDNTTIAELHLNHENGTFYPLDESQNLQNNTQNRQNTIKYYQDDIPIMLIEESKRDDFWKRKDISPLRRFCLFTSILLCIITIIIFLYVLPCDSSMVCLPIIEPQSSISWDKTLQNTEIYGPITIVPGSPYNLIFLLHGEQYRGNGTTDEIVHQRQIPPEGGGIISMQGTNGLPLWLVPLKRLPTIIDCTSIDIDLSGKPDCIIAGEQGLLISIEPIAGTIHWISTIHTFPKLPVILPDIDADNIEDLLSIAIDNANASSLVFLSGKTGQLLKRYSVNNCISMDIYNLVSNGNISYDCYDDNAKHVTRFISLKSLFRNLKIGQLHTKFAAKSTVVPRLFEILKTYNDKYSWRLTPYHYLTIENEGLCPGQFCRANINLTLHNLTKEPIIIWDHASSNTFASKPVFLVTSSKSYTSGFAIKFWQWMDMLSDRTGKATITEQKLIESVLIVFVNYTDVQAINASQSDIMQLCHKLNCQPNLNSRKQFASIEIKYINNNEFPELISYWSSYNMDLMKALTSKVQVIKMDSIMSNLIHEND</sequence>